<dbReference type="PROSITE" id="PS50893">
    <property type="entry name" value="ABC_TRANSPORTER_2"/>
    <property type="match status" value="2"/>
</dbReference>
<dbReference type="InterPro" id="IPR015856">
    <property type="entry name" value="ABC_transpr_CbiO/EcfA_su"/>
</dbReference>
<keyword evidence="5" id="KW-0677">Repeat</keyword>
<keyword evidence="12" id="KW-0378">Hydrolase</keyword>
<evidence type="ECO:0000256" key="4">
    <source>
        <dbReference type="ARBA" id="ARBA00022475"/>
    </source>
</evidence>
<proteinExistence type="inferred from homology"/>
<dbReference type="EC" id="3.6.3.-" evidence="12"/>
<dbReference type="GeneID" id="78357229"/>
<feature type="domain" description="ABC transporter" evidence="11">
    <location>
        <begin position="15"/>
        <end position="251"/>
    </location>
</feature>
<feature type="domain" description="ABC transporter" evidence="11">
    <location>
        <begin position="273"/>
        <end position="470"/>
    </location>
</feature>
<sequence length="470" mass="51431">MLSTEQSLGYPQISLKNAALTYAGAKSPAFQVADLSISSSECVLVTGRSGAGKSTFLRLISGLLPDEESRLVGTVEVGNCRAGQETTAAFARQVASTFQEPARQFFHQKVKHELVFPAENQGLSAELIQKRLTEVAAAFDLTHLLERDCLALSGGEQQRVAMAVAVMQDTPVIILDEPTSHLDAASIAQLRSQITKLKKAGKTLLIAEHMLANLLDLADRVLYVDKGKLLYDWSPSQLQALSTQERQQLGLRQLDLSASQALLEQKSQDRSSSQSSDLLVKDLALFPDGSRRLPFLSMACGRVLGLMGDNGRGKSTLAQILAGAKREKQGQITWQGRIMRPKDRLKLVSLVLQDVRLQLFTASVKEELRLGQKRKDLPEDLLASLGLLELLERHPQTLSGGEQQRLMIAASLMSDKSVFIFDEPTSNLDGDQLQAFVAQVIQLKGAGKAVLIISHDVELMAQVCDEVYYL</sequence>
<keyword evidence="7 12" id="KW-0067">ATP-binding</keyword>
<evidence type="ECO:0000256" key="5">
    <source>
        <dbReference type="ARBA" id="ARBA00022737"/>
    </source>
</evidence>
<dbReference type="InterPro" id="IPR017871">
    <property type="entry name" value="ABC_transporter-like_CS"/>
</dbReference>
<comment type="function">
    <text evidence="10">Probably part of an ABC transporter complex. Responsible for energy coupling to the transport system.</text>
</comment>
<comment type="similarity">
    <text evidence="2">Belongs to the ABC transporter superfamily.</text>
</comment>
<dbReference type="InterPro" id="IPR003439">
    <property type="entry name" value="ABC_transporter-like_ATP-bd"/>
</dbReference>
<comment type="subcellular location">
    <subcellularLocation>
        <location evidence="1">Cell membrane</location>
        <topology evidence="1">Peripheral membrane protein</topology>
    </subcellularLocation>
</comment>
<dbReference type="PANTHER" id="PTHR43553:SF23">
    <property type="entry name" value="ABC TRANSPORTER ATP-BINDING COMPONENT"/>
    <property type="match status" value="1"/>
</dbReference>
<organism evidence="12 13">
    <name type="scientific">Streptococcus hyointestinalis</name>
    <dbReference type="NCBI Taxonomy" id="1337"/>
    <lineage>
        <taxon>Bacteria</taxon>
        <taxon>Bacillati</taxon>
        <taxon>Bacillota</taxon>
        <taxon>Bacilli</taxon>
        <taxon>Lactobacillales</taxon>
        <taxon>Streptococcaceae</taxon>
        <taxon>Streptococcus</taxon>
    </lineage>
</organism>
<dbReference type="InterPro" id="IPR027417">
    <property type="entry name" value="P-loop_NTPase"/>
</dbReference>
<dbReference type="InterPro" id="IPR050095">
    <property type="entry name" value="ECF_ABC_transporter_ATP-bd"/>
</dbReference>
<dbReference type="Pfam" id="PF00005">
    <property type="entry name" value="ABC_tran"/>
    <property type="match status" value="2"/>
</dbReference>
<dbReference type="CDD" id="cd03225">
    <property type="entry name" value="ABC_cobalt_CbiO_domain1"/>
    <property type="match status" value="1"/>
</dbReference>
<evidence type="ECO:0000256" key="8">
    <source>
        <dbReference type="ARBA" id="ARBA00022967"/>
    </source>
</evidence>
<keyword evidence="3" id="KW-0813">Transport</keyword>
<dbReference type="PROSITE" id="PS00211">
    <property type="entry name" value="ABC_TRANSPORTER_1"/>
    <property type="match status" value="2"/>
</dbReference>
<name>A0A380KC21_9STRE</name>
<dbReference type="GO" id="GO:0016887">
    <property type="term" value="F:ATP hydrolysis activity"/>
    <property type="evidence" value="ECO:0007669"/>
    <property type="project" value="InterPro"/>
</dbReference>
<gene>
    <name evidence="12" type="primary">cbiO_1</name>
    <name evidence="12" type="ORF">NCTC12224_01967</name>
</gene>
<dbReference type="Gene3D" id="3.40.50.300">
    <property type="entry name" value="P-loop containing nucleotide triphosphate hydrolases"/>
    <property type="match status" value="2"/>
</dbReference>
<dbReference type="GO" id="GO:0005524">
    <property type="term" value="F:ATP binding"/>
    <property type="evidence" value="ECO:0007669"/>
    <property type="project" value="UniProtKB-KW"/>
</dbReference>
<dbReference type="AlphaFoldDB" id="A0A380KC21"/>
<evidence type="ECO:0000313" key="13">
    <source>
        <dbReference type="Proteomes" id="UP000254924"/>
    </source>
</evidence>
<evidence type="ECO:0000256" key="3">
    <source>
        <dbReference type="ARBA" id="ARBA00022448"/>
    </source>
</evidence>
<keyword evidence="4" id="KW-1003">Cell membrane</keyword>
<dbReference type="OrthoDB" id="501320at2"/>
<evidence type="ECO:0000256" key="6">
    <source>
        <dbReference type="ARBA" id="ARBA00022741"/>
    </source>
</evidence>
<keyword evidence="8" id="KW-1278">Translocase</keyword>
<reference evidence="12 13" key="1">
    <citation type="submission" date="2018-06" db="EMBL/GenBank/DDBJ databases">
        <authorList>
            <consortium name="Pathogen Informatics"/>
            <person name="Doyle S."/>
        </authorList>
    </citation>
    <scope>NUCLEOTIDE SEQUENCE [LARGE SCALE GENOMIC DNA]</scope>
    <source>
        <strain evidence="12 13">NCTC12224</strain>
    </source>
</reference>
<dbReference type="PANTHER" id="PTHR43553">
    <property type="entry name" value="HEAVY METAL TRANSPORTER"/>
    <property type="match status" value="1"/>
</dbReference>
<dbReference type="SMART" id="SM00382">
    <property type="entry name" value="AAA"/>
    <property type="match status" value="2"/>
</dbReference>
<evidence type="ECO:0000259" key="11">
    <source>
        <dbReference type="PROSITE" id="PS50893"/>
    </source>
</evidence>
<dbReference type="SUPFAM" id="SSF52540">
    <property type="entry name" value="P-loop containing nucleoside triphosphate hydrolases"/>
    <property type="match status" value="2"/>
</dbReference>
<keyword evidence="6" id="KW-0547">Nucleotide-binding</keyword>
<dbReference type="Proteomes" id="UP000254924">
    <property type="component" value="Unassembled WGS sequence"/>
</dbReference>
<evidence type="ECO:0000256" key="10">
    <source>
        <dbReference type="ARBA" id="ARBA00025157"/>
    </source>
</evidence>
<evidence type="ECO:0000256" key="7">
    <source>
        <dbReference type="ARBA" id="ARBA00022840"/>
    </source>
</evidence>
<evidence type="ECO:0000256" key="1">
    <source>
        <dbReference type="ARBA" id="ARBA00004202"/>
    </source>
</evidence>
<dbReference type="GO" id="GO:0043190">
    <property type="term" value="C:ATP-binding cassette (ABC) transporter complex"/>
    <property type="evidence" value="ECO:0007669"/>
    <property type="project" value="TreeGrafter"/>
</dbReference>
<dbReference type="InterPro" id="IPR003593">
    <property type="entry name" value="AAA+_ATPase"/>
</dbReference>
<dbReference type="RefSeq" id="WP_115270218.1">
    <property type="nucleotide sequence ID" value="NZ_JBNPNB010000049.1"/>
</dbReference>
<keyword evidence="9" id="KW-0472">Membrane</keyword>
<dbReference type="EMBL" id="UHFN01000007">
    <property type="protein sequence ID" value="SUN62583.1"/>
    <property type="molecule type" value="Genomic_DNA"/>
</dbReference>
<protein>
    <submittedName>
        <fullName evidence="12">ABC transporter ATP-binding protein MA_1747</fullName>
        <ecNumber evidence="12">3.6.3.-</ecNumber>
    </submittedName>
</protein>
<keyword evidence="13" id="KW-1185">Reference proteome</keyword>
<accession>A0A380KC21</accession>
<evidence type="ECO:0000256" key="2">
    <source>
        <dbReference type="ARBA" id="ARBA00005417"/>
    </source>
</evidence>
<evidence type="ECO:0000313" key="12">
    <source>
        <dbReference type="EMBL" id="SUN62583.1"/>
    </source>
</evidence>
<evidence type="ECO:0000256" key="9">
    <source>
        <dbReference type="ARBA" id="ARBA00023136"/>
    </source>
</evidence>
<dbReference type="GO" id="GO:0042626">
    <property type="term" value="F:ATPase-coupled transmembrane transporter activity"/>
    <property type="evidence" value="ECO:0007669"/>
    <property type="project" value="TreeGrafter"/>
</dbReference>